<evidence type="ECO:0000313" key="2">
    <source>
        <dbReference type="EMBL" id="PVD24223.1"/>
    </source>
</evidence>
<accession>A0A2T7NSU8</accession>
<proteinExistence type="predicted"/>
<protein>
    <submittedName>
        <fullName evidence="2">Uncharacterized protein</fullName>
    </submittedName>
</protein>
<keyword evidence="3" id="KW-1185">Reference proteome</keyword>
<dbReference type="Proteomes" id="UP000245119">
    <property type="component" value="Linkage Group LG9"/>
</dbReference>
<organism evidence="2 3">
    <name type="scientific">Pomacea canaliculata</name>
    <name type="common">Golden apple snail</name>
    <dbReference type="NCBI Taxonomy" id="400727"/>
    <lineage>
        <taxon>Eukaryota</taxon>
        <taxon>Metazoa</taxon>
        <taxon>Spiralia</taxon>
        <taxon>Lophotrochozoa</taxon>
        <taxon>Mollusca</taxon>
        <taxon>Gastropoda</taxon>
        <taxon>Caenogastropoda</taxon>
        <taxon>Architaenioglossa</taxon>
        <taxon>Ampullarioidea</taxon>
        <taxon>Ampullariidae</taxon>
        <taxon>Pomacea</taxon>
    </lineage>
</organism>
<evidence type="ECO:0000256" key="1">
    <source>
        <dbReference type="SAM" id="MobiDB-lite"/>
    </source>
</evidence>
<sequence>MATRASIDPRQSLDRPTPTLIDFLLLSQRMSGISTDEEDESPRLKEEQGIISKGNSPARNTQQPDSDRKSVVAMSASDDRRQGKLEDLAKQPKRPRAAMKVDASNFNDDGYQYPEWYSSSVARSPTYGLEKNFVGSEPLFPECPDAARIRSQEEEKPSIPKPFIPESKNPCWREKLEQYSRIILGKDINRLQRELTSTGHSELICGIG</sequence>
<feature type="region of interest" description="Disordered" evidence="1">
    <location>
        <begin position="32"/>
        <end position="98"/>
    </location>
</feature>
<feature type="compositionally biased region" description="Polar residues" evidence="1">
    <location>
        <begin position="53"/>
        <end position="64"/>
    </location>
</feature>
<feature type="compositionally biased region" description="Basic and acidic residues" evidence="1">
    <location>
        <begin position="77"/>
        <end position="90"/>
    </location>
</feature>
<dbReference type="EMBL" id="PZQS01000009">
    <property type="protein sequence ID" value="PVD24223.1"/>
    <property type="molecule type" value="Genomic_DNA"/>
</dbReference>
<comment type="caution">
    <text evidence="2">The sequence shown here is derived from an EMBL/GenBank/DDBJ whole genome shotgun (WGS) entry which is preliminary data.</text>
</comment>
<dbReference type="AlphaFoldDB" id="A0A2T7NSU8"/>
<name>A0A2T7NSU8_POMCA</name>
<gene>
    <name evidence="2" type="ORF">C0Q70_14693</name>
</gene>
<evidence type="ECO:0000313" key="3">
    <source>
        <dbReference type="Proteomes" id="UP000245119"/>
    </source>
</evidence>
<reference evidence="2 3" key="1">
    <citation type="submission" date="2018-04" db="EMBL/GenBank/DDBJ databases">
        <title>The genome of golden apple snail Pomacea canaliculata provides insight into stress tolerance and invasive adaptation.</title>
        <authorList>
            <person name="Liu C."/>
            <person name="Liu B."/>
            <person name="Ren Y."/>
            <person name="Zhang Y."/>
            <person name="Wang H."/>
            <person name="Li S."/>
            <person name="Jiang F."/>
            <person name="Yin L."/>
            <person name="Zhang G."/>
            <person name="Qian W."/>
            <person name="Fan W."/>
        </authorList>
    </citation>
    <scope>NUCLEOTIDE SEQUENCE [LARGE SCALE GENOMIC DNA]</scope>
    <source>
        <strain evidence="2">SZHN2017</strain>
        <tissue evidence="2">Muscle</tissue>
    </source>
</reference>